<proteinExistence type="predicted"/>
<dbReference type="KEGG" id="ala:BFG52_00025"/>
<dbReference type="AlphaFoldDB" id="A0A1B2LVG7"/>
<name>A0A1B2LVG7_9GAMM</name>
<keyword evidence="2" id="KW-1185">Reference proteome</keyword>
<organism evidence="1 2">
    <name type="scientific">Acinetobacter larvae</name>
    <dbReference type="NCBI Taxonomy" id="1789224"/>
    <lineage>
        <taxon>Bacteria</taxon>
        <taxon>Pseudomonadati</taxon>
        <taxon>Pseudomonadota</taxon>
        <taxon>Gammaproteobacteria</taxon>
        <taxon>Moraxellales</taxon>
        <taxon>Moraxellaceae</taxon>
        <taxon>Acinetobacter</taxon>
    </lineage>
</organism>
<accession>A0A1B2LVG7</accession>
<dbReference type="Proteomes" id="UP000093391">
    <property type="component" value="Chromosome"/>
</dbReference>
<evidence type="ECO:0000313" key="2">
    <source>
        <dbReference type="Proteomes" id="UP000093391"/>
    </source>
</evidence>
<dbReference type="OrthoDB" id="8900350at2"/>
<protein>
    <recommendedName>
        <fullName evidence="3">NTF2 fold immunity protein domain-containing protein</fullName>
    </recommendedName>
</protein>
<gene>
    <name evidence="1" type="ORF">BFG52_00025</name>
</gene>
<dbReference type="STRING" id="1789224.BFG52_00025"/>
<evidence type="ECO:0000313" key="1">
    <source>
        <dbReference type="EMBL" id="AOA56905.1"/>
    </source>
</evidence>
<dbReference type="EMBL" id="CP016895">
    <property type="protein sequence ID" value="AOA56905.1"/>
    <property type="molecule type" value="Genomic_DNA"/>
</dbReference>
<reference evidence="1 2" key="1">
    <citation type="submission" date="2016-08" db="EMBL/GenBank/DDBJ databases">
        <authorList>
            <person name="Seilhamer J.J."/>
        </authorList>
    </citation>
    <scope>NUCLEOTIDE SEQUENCE [LARGE SCALE GENOMIC DNA]</scope>
    <source>
        <strain evidence="1 2">BRTC-1</strain>
    </source>
</reference>
<evidence type="ECO:0008006" key="3">
    <source>
        <dbReference type="Google" id="ProtNLM"/>
    </source>
</evidence>
<dbReference type="RefSeq" id="WP_067550952.1">
    <property type="nucleotide sequence ID" value="NZ_CP016895.1"/>
</dbReference>
<sequence>MNFSFEQGRDAWVNAYYLGNVQQLQQYEAEDLLIHYQASGIDESCINRYNQIQHAVENAMWRPQKLDIVAEEFEFSDDFHHCLVRLRDAQDRILVEEKWRNHSGLWQIYRLTIF</sequence>